<dbReference type="PANTHER" id="PTHR19846:SF0">
    <property type="entry name" value="PRE-MRNA PROCESSING FACTOR 4"/>
    <property type="match status" value="1"/>
</dbReference>
<feature type="repeat" description="WD" evidence="3">
    <location>
        <begin position="397"/>
        <end position="439"/>
    </location>
</feature>
<feature type="domain" description="Peptidase C14 caspase" evidence="4">
    <location>
        <begin position="845"/>
        <end position="1077"/>
    </location>
</feature>
<evidence type="ECO:0000313" key="6">
    <source>
        <dbReference type="EMBL" id="UGX93643.1"/>
    </source>
</evidence>
<dbReference type="GO" id="GO:0017070">
    <property type="term" value="F:U6 snRNA binding"/>
    <property type="evidence" value="ECO:0007669"/>
    <property type="project" value="TreeGrafter"/>
</dbReference>
<dbReference type="InterPro" id="IPR015943">
    <property type="entry name" value="WD40/YVTN_repeat-like_dom_sf"/>
</dbReference>
<feature type="repeat" description="WD" evidence="3">
    <location>
        <begin position="58"/>
        <end position="99"/>
    </location>
</feature>
<feature type="repeat" description="WD" evidence="3">
    <location>
        <begin position="100"/>
        <end position="141"/>
    </location>
</feature>
<feature type="repeat" description="WD" evidence="3">
    <location>
        <begin position="572"/>
        <end position="613"/>
    </location>
</feature>
<gene>
    <name evidence="6" type="ORF">G6321_00050035</name>
    <name evidence="5" type="ORF">G6321_18365</name>
</gene>
<dbReference type="Gene3D" id="3.40.50.1460">
    <property type="match status" value="1"/>
</dbReference>
<evidence type="ECO:0000256" key="3">
    <source>
        <dbReference type="PROSITE-ProRule" id="PRU00221"/>
    </source>
</evidence>
<evidence type="ECO:0000256" key="1">
    <source>
        <dbReference type="ARBA" id="ARBA00022574"/>
    </source>
</evidence>
<evidence type="ECO:0000313" key="7">
    <source>
        <dbReference type="Proteomes" id="UP000564836"/>
    </source>
</evidence>
<dbReference type="InterPro" id="IPR019775">
    <property type="entry name" value="WD40_repeat_CS"/>
</dbReference>
<feature type="repeat" description="WD" evidence="3">
    <location>
        <begin position="278"/>
        <end position="312"/>
    </location>
</feature>
<dbReference type="SMART" id="SM00320">
    <property type="entry name" value="WD40"/>
    <property type="match status" value="14"/>
</dbReference>
<keyword evidence="1 3" id="KW-0853">WD repeat</keyword>
<reference evidence="6 7" key="1">
    <citation type="journal article" date="2017" name="Syst. Appl. Microbiol.">
        <title>Soybeans inoculated with root zone soils of Canadian native legumes harbour diverse and novel Bradyrhizobium spp. that possess agricultural potential.</title>
        <authorList>
            <person name="Bromfield E.S.P."/>
            <person name="Cloutier S."/>
            <person name="Tambong J.T."/>
            <person name="Tran Thi T.V."/>
        </authorList>
    </citation>
    <scope>NUCLEOTIDE SEQUENCE [LARGE SCALE GENOMIC DNA]</scope>
    <source>
        <strain evidence="6 7">323S2</strain>
    </source>
</reference>
<evidence type="ECO:0000256" key="2">
    <source>
        <dbReference type="ARBA" id="ARBA00022737"/>
    </source>
</evidence>
<proteinExistence type="predicted"/>
<dbReference type="CDD" id="cd00200">
    <property type="entry name" value="WD40"/>
    <property type="match status" value="2"/>
</dbReference>
<dbReference type="SUPFAM" id="SSF50978">
    <property type="entry name" value="WD40 repeat-like"/>
    <property type="match status" value="2"/>
</dbReference>
<feature type="repeat" description="WD" evidence="3">
    <location>
        <begin position="313"/>
        <end position="354"/>
    </location>
</feature>
<dbReference type="Proteomes" id="UP000564836">
    <property type="component" value="Chromosome"/>
</dbReference>
<dbReference type="AlphaFoldDB" id="A0A7Z0TQF6"/>
<feature type="repeat" description="WD" evidence="3">
    <location>
        <begin position="488"/>
        <end position="521"/>
    </location>
</feature>
<dbReference type="Pfam" id="PF00656">
    <property type="entry name" value="Peptidase_C14"/>
    <property type="match status" value="1"/>
</dbReference>
<dbReference type="InterPro" id="IPR036322">
    <property type="entry name" value="WD40_repeat_dom_sf"/>
</dbReference>
<feature type="repeat" description="WD" evidence="3">
    <location>
        <begin position="614"/>
        <end position="655"/>
    </location>
</feature>
<feature type="repeat" description="WD" evidence="3">
    <location>
        <begin position="184"/>
        <end position="214"/>
    </location>
</feature>
<dbReference type="GO" id="GO:0004197">
    <property type="term" value="F:cysteine-type endopeptidase activity"/>
    <property type="evidence" value="ECO:0007669"/>
    <property type="project" value="InterPro"/>
</dbReference>
<dbReference type="InterPro" id="IPR001680">
    <property type="entry name" value="WD40_rpt"/>
</dbReference>
<dbReference type="RefSeq" id="WP_166347074.1">
    <property type="nucleotide sequence ID" value="NZ_CP088280.1"/>
</dbReference>
<dbReference type="InterPro" id="IPR020472">
    <property type="entry name" value="WD40_PAC1"/>
</dbReference>
<keyword evidence="2" id="KW-0677">Repeat</keyword>
<sequence length="1124" mass="119557">MSDLADVNRRLVAVFAADVESYIRFCRQELRLALLLVALFPAPASSAQDTRPIEILTQVPHSRGISSAAFSRDGTRLLSGSEDDTLKLWDAATGRLIRTFVGHANDVTSVAFSPDGAQLLSGSEDRTLKLWDAATGHLIRSFEGHSLKVRSVTFSPDGTQLLSGSNDSTVRLWEAASGRLMRTFKGHHGAVNAVAFSPDGTLLLSGGEGGSTALVLWDARTGQPIRTFDGVEVSSVAFSSDGTQFVSAHFWSATLKLWDTSTGRLIRSFVSDYTKGEVDAVAFSPDGKRLLSGGLDHSLHVWDVETGQRTLSLNGHTYAVNSVAFSPDGAQLLSGSEDRTLKLWDAKTGRLIRTLGTDSGGVESIALSFDGMLLLSGNGDKTIRLWDLTTGQLNKLFVGHNGSVHSVAFSLDATRVLSGSGDDYSFRMWDALSGRLIKIIQQEEGERVYSVAFSPDGKQLLSGASHSVSLWDAASGRLTRKLRSSQPLFSVKFSPDGALIAAGGEGPIKLWDAKTGNLIRTLGEGLAYPLAFSPDGEQLLSAYLPPVKLWNVSTGTLVRTFVHSARNEVVFPSAKSDDVLSVAFSPDGRRVLSSGVDTTVKVWESGTGELLQTLGGHFDFVNAVTFSRDGKRIISGSEDATIRIWDAQSGALLVTLVGGADGSWLAITPAGFFVASRGRGDGLLSVVRGLEVTTVGQVHQSLFNPDLVRETLAGDPTGEVRVAAEVINLDKVLDSGPAPLVEITSHPPVSSSNSDLVTVSARIRDRGKGVGRIEWRINGVTVGVENAPARAGPVYEVKRELGLDQGDNVIEVVAYNGRNLLASLPAQISIAYTGLSDKVKPKLFVLAIGINKYVDKGGVAAGETEATFFPPLAASVPDAEAFSAEMAKAGSGLYAKVHVIKALDGDATVAKLEETFKKLASEISPRDTFVFYAAAHGYSLAGNYYMIPQDYQGGLGPEAIKTRAIGQDRIQDWIANRIKAKKAIILLDTCESGALTGGYTKSRTEGPLSEAAVGRLHEATGRSVLTAASSGKSAYEGYKGHGVFTYALMEALHKGDTNHNGKIELTELAAYVERRVPELFAELKSNGWVVKGGTAVAVRGIGDDAQSAHFGSTGGDFALVNNLQ</sequence>
<dbReference type="PROSITE" id="PS50294">
    <property type="entry name" value="WD_REPEATS_REGION"/>
    <property type="match status" value="9"/>
</dbReference>
<dbReference type="PROSITE" id="PS00018">
    <property type="entry name" value="EF_HAND_1"/>
    <property type="match status" value="1"/>
</dbReference>
<dbReference type="PRINTS" id="PR00320">
    <property type="entry name" value="GPROTEINBRPT"/>
</dbReference>
<dbReference type="Pfam" id="PF00400">
    <property type="entry name" value="WD40"/>
    <property type="match status" value="13"/>
</dbReference>
<feature type="repeat" description="WD" evidence="3">
    <location>
        <begin position="355"/>
        <end position="396"/>
    </location>
</feature>
<dbReference type="InterPro" id="IPR011600">
    <property type="entry name" value="Pept_C14_caspase"/>
</dbReference>
<dbReference type="InterPro" id="IPR018247">
    <property type="entry name" value="EF_Hand_1_Ca_BS"/>
</dbReference>
<feature type="repeat" description="WD" evidence="3">
    <location>
        <begin position="142"/>
        <end position="183"/>
    </location>
</feature>
<dbReference type="EMBL" id="CP088280">
    <property type="protein sequence ID" value="UGX93643.1"/>
    <property type="molecule type" value="Genomic_DNA"/>
</dbReference>
<protein>
    <submittedName>
        <fullName evidence="5">Caspase family protein</fullName>
    </submittedName>
</protein>
<accession>A0A7Z0TQF6</accession>
<name>A0A7Z0TQF6_9BRAD</name>
<dbReference type="Gene3D" id="2.130.10.10">
    <property type="entry name" value="YVTN repeat-like/Quinoprotein amine dehydrogenase"/>
    <property type="match status" value="5"/>
</dbReference>
<reference evidence="6 7" key="3">
    <citation type="journal article" date="2022" name="Int. J. Syst. Evol. Microbiol.">
        <title>Strains of Bradyrhizobium barranii sp. nov. associated with legumes native to Canada are symbionts of soybeans and belong to different subspecies (subsp. barranii subsp. nov. and subsp. apii subsp. nov.) and symbiovars (sv. glycinearum and sv. septentrionale).</title>
        <authorList>
            <person name="Bromfield E.S.P."/>
            <person name="Cloutier S."/>
            <person name="Wasai-Hara S."/>
            <person name="Minamisawa K."/>
        </authorList>
    </citation>
    <scope>NUCLEOTIDE SEQUENCE [LARGE SCALE GENOMIC DNA]</scope>
    <source>
        <strain evidence="6 7">323S2</strain>
    </source>
</reference>
<dbReference type="PROSITE" id="PS50082">
    <property type="entry name" value="WD_REPEATS_2"/>
    <property type="match status" value="11"/>
</dbReference>
<dbReference type="EMBL" id="JACBFH010000001">
    <property type="protein sequence ID" value="NYY90317.1"/>
    <property type="molecule type" value="Genomic_DNA"/>
</dbReference>
<dbReference type="GO" id="GO:0006508">
    <property type="term" value="P:proteolysis"/>
    <property type="evidence" value="ECO:0007669"/>
    <property type="project" value="InterPro"/>
</dbReference>
<reference evidence="5" key="2">
    <citation type="submission" date="2020-06" db="EMBL/GenBank/DDBJ databases">
        <title>Whole Genome Sequence of Bradyrhizobium sp. Strain 323S2.</title>
        <authorList>
            <person name="Bromfield E.S.P."/>
        </authorList>
    </citation>
    <scope>NUCLEOTIDE SEQUENCE [LARGE SCALE GENOMIC DNA]</scope>
    <source>
        <strain evidence="5">323S2</strain>
    </source>
</reference>
<dbReference type="GO" id="GO:0000398">
    <property type="term" value="P:mRNA splicing, via spliceosome"/>
    <property type="evidence" value="ECO:0007669"/>
    <property type="project" value="TreeGrafter"/>
</dbReference>
<dbReference type="PANTHER" id="PTHR19846">
    <property type="entry name" value="WD40 REPEAT PROTEIN"/>
    <property type="match status" value="1"/>
</dbReference>
<dbReference type="GO" id="GO:0030621">
    <property type="term" value="F:U4 snRNA binding"/>
    <property type="evidence" value="ECO:0007669"/>
    <property type="project" value="TreeGrafter"/>
</dbReference>
<evidence type="ECO:0000259" key="4">
    <source>
        <dbReference type="Pfam" id="PF00656"/>
    </source>
</evidence>
<evidence type="ECO:0000313" key="5">
    <source>
        <dbReference type="EMBL" id="NYY90317.1"/>
    </source>
</evidence>
<organism evidence="5">
    <name type="scientific">Bradyrhizobium barranii subsp. barranii</name>
    <dbReference type="NCBI Taxonomy" id="2823807"/>
    <lineage>
        <taxon>Bacteria</taxon>
        <taxon>Pseudomonadati</taxon>
        <taxon>Pseudomonadota</taxon>
        <taxon>Alphaproteobacteria</taxon>
        <taxon>Hyphomicrobiales</taxon>
        <taxon>Nitrobacteraceae</taxon>
        <taxon>Bradyrhizobium</taxon>
        <taxon>Bradyrhizobium barranii</taxon>
    </lineage>
</organism>
<dbReference type="InterPro" id="IPR029030">
    <property type="entry name" value="Caspase-like_dom_sf"/>
</dbReference>
<dbReference type="PROSITE" id="PS00678">
    <property type="entry name" value="WD_REPEATS_1"/>
    <property type="match status" value="7"/>
</dbReference>
<dbReference type="SUPFAM" id="SSF52129">
    <property type="entry name" value="Caspase-like"/>
    <property type="match status" value="1"/>
</dbReference>